<feature type="region of interest" description="Disordered" evidence="2">
    <location>
        <begin position="1"/>
        <end position="39"/>
    </location>
</feature>
<feature type="transmembrane region" description="Helical" evidence="3">
    <location>
        <begin position="619"/>
        <end position="639"/>
    </location>
</feature>
<keyword evidence="3" id="KW-1133">Transmembrane helix</keyword>
<dbReference type="AlphaFoldDB" id="A0A4Q2D8T2"/>
<protein>
    <submittedName>
        <fullName evidence="6">Uncharacterized protein</fullName>
    </submittedName>
</protein>
<gene>
    <name evidence="6" type="ORF">EST38_g10843</name>
</gene>
<keyword evidence="7" id="KW-1185">Reference proteome</keyword>
<dbReference type="PANTHER" id="PTHR10039:SF14">
    <property type="entry name" value="NACHT DOMAIN-CONTAINING PROTEIN"/>
    <property type="match status" value="1"/>
</dbReference>
<evidence type="ECO:0000313" key="7">
    <source>
        <dbReference type="Proteomes" id="UP000290288"/>
    </source>
</evidence>
<sequence length="890" mass="100139">MEPPSNVVPGDDVRPLDSARVSRQSLGLPEGKDGVGVGSEDTRMGALLARCAPEAHYDSDLMTSICPPLHPKTRQDALSPFEAWIESPRSSLEASTPVLWFSGPAGSGKTTMQRELATRCCKEDRLLATFFFSMHSSHTSDEKLLVPTLAHQIASNIPGLWDYVSSAIQDDPDTFSRPLQDQMLGLVFQPLERYLRYSKHKYWWERLKGLPFQNQSRWSKRVEDCAAFKQRYSKWWNRSIIIVDGLDECIGRQQQRDIIELIAWASRHRKFPLRFIVSGPSDCIEIRHSFRKLNSIRPKILRQIALDTCSADWDMAVYLKHEFTRIRVSHPMAASISWPEDWPSQKTVDFLVVKAQNLFTYVATVIAFTDNPAGDPVELLDWLISTIPVPNSADYKAPFADLDALYTFILHYQADEILSGVIELRKRLLHAIVLSGKEFYTLEELDEYLALPPGSSDSLLRNLRSLIDVPSSSNDGSGRRKVDSIKQTYRIPEILFADVLLSGRASEVYTTVLPQFDSSQGDLGISDMVATLEDEVRYIWSQKWCLGKFMFLFIRYYTLLLLVFDVLQIHLFSMPGVPSLSLCVSIDPAVRLSGAISLWTIEIIMQLRIYALFNCSRKIAIFNGVLFLLSIVAFMGIMVHGVMRRAALIAAVMHFPLPGCPAINGGLQWTLWMPATGFEMVLCGFVLYKGLRSFSVKMPFHERPTLADVLIGDNILYFLGIAALLVFNNVMAIGTTTIPWFSYGPFHAGMGIMTTHMLIHLRKVAVLAEFTELSDNDGNDNNIMGSDTHTHLPKFLVSGSSDSIYATSTIVDTDIERTAEMQEGSHHSEENRIVEASIHQRYAAALGADIERTAEMQERSHHSAENRITEVSIHQRYTAALGESSSQRPK</sequence>
<dbReference type="Pfam" id="PF20151">
    <property type="entry name" value="DUF6533"/>
    <property type="match status" value="1"/>
</dbReference>
<name>A0A4Q2D8T2_9AGAR</name>
<dbReference type="SUPFAM" id="SSF52540">
    <property type="entry name" value="P-loop containing nucleoside triphosphate hydrolases"/>
    <property type="match status" value="1"/>
</dbReference>
<feature type="transmembrane region" description="Helical" evidence="3">
    <location>
        <begin position="709"/>
        <end position="728"/>
    </location>
</feature>
<feature type="transmembrane region" description="Helical" evidence="3">
    <location>
        <begin position="549"/>
        <end position="572"/>
    </location>
</feature>
<keyword evidence="1" id="KW-0677">Repeat</keyword>
<dbReference type="InterPro" id="IPR056884">
    <property type="entry name" value="NPHP3-like_N"/>
</dbReference>
<feature type="domain" description="DUF6533" evidence="4">
    <location>
        <begin position="527"/>
        <end position="560"/>
    </location>
</feature>
<feature type="domain" description="Nephrocystin 3-like N-terminal" evidence="5">
    <location>
        <begin position="81"/>
        <end position="191"/>
    </location>
</feature>
<organism evidence="6 7">
    <name type="scientific">Candolleomyces aberdarensis</name>
    <dbReference type="NCBI Taxonomy" id="2316362"/>
    <lineage>
        <taxon>Eukaryota</taxon>
        <taxon>Fungi</taxon>
        <taxon>Dikarya</taxon>
        <taxon>Basidiomycota</taxon>
        <taxon>Agaricomycotina</taxon>
        <taxon>Agaricomycetes</taxon>
        <taxon>Agaricomycetidae</taxon>
        <taxon>Agaricales</taxon>
        <taxon>Agaricineae</taxon>
        <taxon>Psathyrellaceae</taxon>
        <taxon>Candolleomyces</taxon>
    </lineage>
</organism>
<proteinExistence type="predicted"/>
<evidence type="ECO:0000259" key="5">
    <source>
        <dbReference type="Pfam" id="PF24883"/>
    </source>
</evidence>
<evidence type="ECO:0000313" key="6">
    <source>
        <dbReference type="EMBL" id="RXW15016.1"/>
    </source>
</evidence>
<dbReference type="Gene3D" id="3.40.50.300">
    <property type="entry name" value="P-loop containing nucleotide triphosphate hydrolases"/>
    <property type="match status" value="1"/>
</dbReference>
<dbReference type="EMBL" id="SDEE01000611">
    <property type="protein sequence ID" value="RXW15016.1"/>
    <property type="molecule type" value="Genomic_DNA"/>
</dbReference>
<dbReference type="Proteomes" id="UP000290288">
    <property type="component" value="Unassembled WGS sequence"/>
</dbReference>
<dbReference type="InterPro" id="IPR045340">
    <property type="entry name" value="DUF6533"/>
</dbReference>
<reference evidence="6 7" key="1">
    <citation type="submission" date="2019-01" db="EMBL/GenBank/DDBJ databases">
        <title>Draft genome sequence of Psathyrella aberdarensis IHI B618.</title>
        <authorList>
            <person name="Buettner E."/>
            <person name="Kellner H."/>
        </authorList>
    </citation>
    <scope>NUCLEOTIDE SEQUENCE [LARGE SCALE GENOMIC DNA]</scope>
    <source>
        <strain evidence="6 7">IHI B618</strain>
    </source>
</reference>
<evidence type="ECO:0000256" key="3">
    <source>
        <dbReference type="SAM" id="Phobius"/>
    </source>
</evidence>
<dbReference type="OrthoDB" id="3258294at2759"/>
<evidence type="ECO:0000256" key="1">
    <source>
        <dbReference type="ARBA" id="ARBA00022737"/>
    </source>
</evidence>
<comment type="caution">
    <text evidence="6">The sequence shown here is derived from an EMBL/GenBank/DDBJ whole genome shotgun (WGS) entry which is preliminary data.</text>
</comment>
<keyword evidence="3" id="KW-0812">Transmembrane</keyword>
<dbReference type="Pfam" id="PF24883">
    <property type="entry name" value="NPHP3_N"/>
    <property type="match status" value="1"/>
</dbReference>
<evidence type="ECO:0000256" key="2">
    <source>
        <dbReference type="SAM" id="MobiDB-lite"/>
    </source>
</evidence>
<dbReference type="InterPro" id="IPR027417">
    <property type="entry name" value="P-loop_NTPase"/>
</dbReference>
<keyword evidence="3" id="KW-0472">Membrane</keyword>
<accession>A0A4Q2D8T2</accession>
<evidence type="ECO:0000259" key="4">
    <source>
        <dbReference type="Pfam" id="PF20151"/>
    </source>
</evidence>
<dbReference type="PANTHER" id="PTHR10039">
    <property type="entry name" value="AMELOGENIN"/>
    <property type="match status" value="1"/>
</dbReference>
<feature type="transmembrane region" description="Helical" evidence="3">
    <location>
        <begin position="670"/>
        <end position="688"/>
    </location>
</feature>